<evidence type="ECO:0000256" key="3">
    <source>
        <dbReference type="SAM" id="SignalP"/>
    </source>
</evidence>
<feature type="signal peptide" evidence="3">
    <location>
        <begin position="1"/>
        <end position="21"/>
    </location>
</feature>
<reference evidence="5" key="1">
    <citation type="submission" date="2015-07" db="EMBL/GenBank/DDBJ databases">
        <title>Draft Genome Sequence of Oceanobacillus picturae Heshi-B3 that Was Isolated from Fermented Rice Bran with Aging Salted Mackerel, Which Was Named Heshiko as Traditional Fermented Seafood in Japan.</title>
        <authorList>
            <person name="Akuzawa S."/>
            <person name="Nakagawa J."/>
            <person name="Kanekatsu T."/>
            <person name="Kanesaki Y."/>
            <person name="Suzuki T."/>
        </authorList>
    </citation>
    <scope>NUCLEOTIDE SEQUENCE [LARGE SCALE GENOMIC DNA]</scope>
    <source>
        <strain evidence="5">Heshi-B3</strain>
    </source>
</reference>
<dbReference type="AlphaFoldDB" id="A0A0U9HCW3"/>
<reference evidence="4 5" key="2">
    <citation type="journal article" date="2016" name="Genome Announc.">
        <title>Draft Genome Sequence of Oceanobacillus picturae Heshi-B3, Isolated from Fermented Rice Bran in a Traditional Japanese Seafood Dish.</title>
        <authorList>
            <person name="Akuzawa S."/>
            <person name="Nagaoka J."/>
            <person name="Kanekatsu M."/>
            <person name="Kanesaki Y."/>
            <person name="Suzuki T."/>
        </authorList>
    </citation>
    <scope>NUCLEOTIDE SEQUENCE [LARGE SCALE GENOMIC DNA]</scope>
    <source>
        <strain evidence="4 5">Heshi-B3</strain>
    </source>
</reference>
<gene>
    <name evidence="4" type="ORF">OPHB3_3889</name>
</gene>
<dbReference type="Proteomes" id="UP000052946">
    <property type="component" value="Unassembled WGS sequence"/>
</dbReference>
<dbReference type="PROSITE" id="PS51257">
    <property type="entry name" value="PROKAR_LIPOPROTEIN"/>
    <property type="match status" value="1"/>
</dbReference>
<dbReference type="Gene3D" id="2.60.40.1240">
    <property type="match status" value="1"/>
</dbReference>
<name>A0A0U9HCW3_9BACI</name>
<feature type="chain" id="PRO_5039352131" evidence="3">
    <location>
        <begin position="22"/>
        <end position="220"/>
    </location>
</feature>
<sequence length="220" mass="24623">MGKLKKWLVVLLVLITLIISACSDEEGSPNDEEQNLEETIEGNSNKDEQEDEEKENDTSAEEERDSEEASGGFETQTEDQLDLTIGDTGRFDTDLTTFEITLDDAMIQQEVDEKVSEIGGYIILDITVKNTGETTQPVEDLLYGFEVTIALDMTGYQDYAESFASIDEMTGDLKPGEEVSGQYITEVYEAEEYYFRLRSGITASGSSNEVIWTIPDKEVR</sequence>
<accession>A0A0U9HCW3</accession>
<feature type="region of interest" description="Disordered" evidence="2">
    <location>
        <begin position="24"/>
        <end position="88"/>
    </location>
</feature>
<comment type="caution">
    <text evidence="4">The sequence shown here is derived from an EMBL/GenBank/DDBJ whole genome shotgun (WGS) entry which is preliminary data.</text>
</comment>
<evidence type="ECO:0000313" key="5">
    <source>
        <dbReference type="Proteomes" id="UP000052946"/>
    </source>
</evidence>
<evidence type="ECO:0000256" key="1">
    <source>
        <dbReference type="ARBA" id="ARBA00022729"/>
    </source>
</evidence>
<feature type="compositionally biased region" description="Acidic residues" evidence="2">
    <location>
        <begin position="48"/>
        <end position="68"/>
    </location>
</feature>
<organism evidence="4 5">
    <name type="scientific">Oceanobacillus picturae</name>
    <dbReference type="NCBI Taxonomy" id="171693"/>
    <lineage>
        <taxon>Bacteria</taxon>
        <taxon>Bacillati</taxon>
        <taxon>Bacillota</taxon>
        <taxon>Bacilli</taxon>
        <taxon>Bacillales</taxon>
        <taxon>Bacillaceae</taxon>
        <taxon>Oceanobacillus</taxon>
    </lineage>
</organism>
<evidence type="ECO:0000256" key="2">
    <source>
        <dbReference type="SAM" id="MobiDB-lite"/>
    </source>
</evidence>
<keyword evidence="1 3" id="KW-0732">Signal</keyword>
<evidence type="ECO:0000313" key="4">
    <source>
        <dbReference type="EMBL" id="GAQ19904.1"/>
    </source>
</evidence>
<protein>
    <submittedName>
        <fullName evidence="4">ABC transporter substrate-binding protein</fullName>
    </submittedName>
</protein>
<proteinExistence type="predicted"/>
<dbReference type="InterPro" id="IPR029050">
    <property type="entry name" value="Immunoprotect_excell_Ig-like"/>
</dbReference>
<feature type="compositionally biased region" description="Acidic residues" evidence="2">
    <location>
        <begin position="24"/>
        <end position="40"/>
    </location>
</feature>
<dbReference type="EMBL" id="BBXV01000080">
    <property type="protein sequence ID" value="GAQ19904.1"/>
    <property type="molecule type" value="Genomic_DNA"/>
</dbReference>